<dbReference type="Proteomes" id="UP000299102">
    <property type="component" value="Unassembled WGS sequence"/>
</dbReference>
<organism evidence="1 2">
    <name type="scientific">Eumeta variegata</name>
    <name type="common">Bagworm moth</name>
    <name type="synonym">Eumeta japonica</name>
    <dbReference type="NCBI Taxonomy" id="151549"/>
    <lineage>
        <taxon>Eukaryota</taxon>
        <taxon>Metazoa</taxon>
        <taxon>Ecdysozoa</taxon>
        <taxon>Arthropoda</taxon>
        <taxon>Hexapoda</taxon>
        <taxon>Insecta</taxon>
        <taxon>Pterygota</taxon>
        <taxon>Neoptera</taxon>
        <taxon>Endopterygota</taxon>
        <taxon>Lepidoptera</taxon>
        <taxon>Glossata</taxon>
        <taxon>Ditrysia</taxon>
        <taxon>Tineoidea</taxon>
        <taxon>Psychidae</taxon>
        <taxon>Oiketicinae</taxon>
        <taxon>Eumeta</taxon>
    </lineage>
</organism>
<protein>
    <submittedName>
        <fullName evidence="1">Uncharacterized protein</fullName>
    </submittedName>
</protein>
<evidence type="ECO:0000313" key="2">
    <source>
        <dbReference type="Proteomes" id="UP000299102"/>
    </source>
</evidence>
<comment type="caution">
    <text evidence="1">The sequence shown here is derived from an EMBL/GenBank/DDBJ whole genome shotgun (WGS) entry which is preliminary data.</text>
</comment>
<proteinExistence type="predicted"/>
<keyword evidence="2" id="KW-1185">Reference proteome</keyword>
<dbReference type="OrthoDB" id="10055784at2759"/>
<accession>A0A4C1WAU2</accession>
<gene>
    <name evidence="1" type="ORF">EVAR_38031_1</name>
</gene>
<dbReference type="AlphaFoldDB" id="A0A4C1WAU2"/>
<evidence type="ECO:0000313" key="1">
    <source>
        <dbReference type="EMBL" id="GBP47267.1"/>
    </source>
</evidence>
<reference evidence="1 2" key="1">
    <citation type="journal article" date="2019" name="Commun. Biol.">
        <title>The bagworm genome reveals a unique fibroin gene that provides high tensile strength.</title>
        <authorList>
            <person name="Kono N."/>
            <person name="Nakamura H."/>
            <person name="Ohtoshi R."/>
            <person name="Tomita M."/>
            <person name="Numata K."/>
            <person name="Arakawa K."/>
        </authorList>
    </citation>
    <scope>NUCLEOTIDE SEQUENCE [LARGE SCALE GENOMIC DNA]</scope>
</reference>
<name>A0A4C1WAU2_EUMVA</name>
<dbReference type="EMBL" id="BGZK01000499">
    <property type="protein sequence ID" value="GBP47267.1"/>
    <property type="molecule type" value="Genomic_DNA"/>
</dbReference>
<sequence>MSRGGARCDIETGLCTIQRELVKKRLAMNLAEMEAATKFDEADEHAVHQTEDSVGCVDAWIESTPPVVNAINAAANQAEIFRREGVTDDAARTTLSSAIRPNGKHSSERGRNLTEFTDAINKLARPRPIPYQKVQLKIVPATIRVADKEIKVHSLLDDSATVTLLDDSVAREINAKGPRTKMKLISARGHQISDRNSRRVKIRVRGPNSVERDIQYRTIARLDLPSHSFTAAFVQTKSPAITI</sequence>